<organism evidence="2 3">
    <name type="scientific">Mycoplasmopsis cynos</name>
    <dbReference type="NCBI Taxonomy" id="171284"/>
    <lineage>
        <taxon>Bacteria</taxon>
        <taxon>Bacillati</taxon>
        <taxon>Mycoplasmatota</taxon>
        <taxon>Mycoplasmoidales</taxon>
        <taxon>Metamycoplasmataceae</taxon>
        <taxon>Mycoplasmopsis</taxon>
    </lineage>
</organism>
<protein>
    <submittedName>
        <fullName evidence="2">Uncharacterized protein</fullName>
    </submittedName>
</protein>
<proteinExistence type="predicted"/>
<dbReference type="RefSeq" id="WP_268814393.1">
    <property type="nucleotide sequence ID" value="NZ_LR214981.1"/>
</dbReference>
<evidence type="ECO:0000313" key="3">
    <source>
        <dbReference type="Proteomes" id="UP000289506"/>
    </source>
</evidence>
<accession>A0A449AH30</accession>
<geneLocation type="plasmid" evidence="2 3">
    <name>8</name>
</geneLocation>
<dbReference type="AlphaFoldDB" id="A0A449AH30"/>
<reference evidence="2 3" key="1">
    <citation type="submission" date="2019-01" db="EMBL/GenBank/DDBJ databases">
        <authorList>
            <consortium name="Pathogen Informatics"/>
        </authorList>
    </citation>
    <scope>NUCLEOTIDE SEQUENCE [LARGE SCALE GENOMIC DNA]</scope>
    <source>
        <strain evidence="2 3">NCTC10142</strain>
        <plasmid evidence="3">8</plasmid>
    </source>
</reference>
<keyword evidence="2" id="KW-0614">Plasmid</keyword>
<feature type="chain" id="PRO_5019546934" evidence="1">
    <location>
        <begin position="24"/>
        <end position="42"/>
    </location>
</feature>
<evidence type="ECO:0000313" key="2">
    <source>
        <dbReference type="EMBL" id="VEU64311.1"/>
    </source>
</evidence>
<feature type="signal peptide" evidence="1">
    <location>
        <begin position="1"/>
        <end position="23"/>
    </location>
</feature>
<gene>
    <name evidence="2" type="ORF">NCTC10142_00051</name>
</gene>
<name>A0A449AH30_9BACT</name>
<sequence>MKFRLSLLLNASIIASAPLVVSAQGKSETKKSKKYSGNIGSW</sequence>
<keyword evidence="1" id="KW-0732">Signal</keyword>
<evidence type="ECO:0000256" key="1">
    <source>
        <dbReference type="SAM" id="SignalP"/>
    </source>
</evidence>
<dbReference type="Proteomes" id="UP000289506">
    <property type="component" value="Plasmid 8"/>
</dbReference>
<dbReference type="EMBL" id="LR214981">
    <property type="protein sequence ID" value="VEU64311.1"/>
    <property type="molecule type" value="Genomic_DNA"/>
</dbReference>